<evidence type="ECO:0000313" key="2">
    <source>
        <dbReference type="EMBL" id="KAG9243106.1"/>
    </source>
</evidence>
<dbReference type="PANTHER" id="PTHR47332">
    <property type="entry name" value="SET DOMAIN-CONTAINING PROTEIN 5"/>
    <property type="match status" value="1"/>
</dbReference>
<dbReference type="AlphaFoldDB" id="A0A9P8CFA0"/>
<protein>
    <recommendedName>
        <fullName evidence="1">SET domain-containing protein</fullName>
    </recommendedName>
</protein>
<reference evidence="2" key="1">
    <citation type="journal article" date="2021" name="IMA Fungus">
        <title>Genomic characterization of three marine fungi, including Emericellopsis atlantica sp. nov. with signatures of a generalist lifestyle and marine biomass degradation.</title>
        <authorList>
            <person name="Hagestad O.C."/>
            <person name="Hou L."/>
            <person name="Andersen J.H."/>
            <person name="Hansen E.H."/>
            <person name="Altermark B."/>
            <person name="Li C."/>
            <person name="Kuhnert E."/>
            <person name="Cox R.J."/>
            <person name="Crous P.W."/>
            <person name="Spatafora J.W."/>
            <person name="Lail K."/>
            <person name="Amirebrahimi M."/>
            <person name="Lipzen A."/>
            <person name="Pangilinan J."/>
            <person name="Andreopoulos W."/>
            <person name="Hayes R.D."/>
            <person name="Ng V."/>
            <person name="Grigoriev I.V."/>
            <person name="Jackson S.A."/>
            <person name="Sutton T.D.S."/>
            <person name="Dobson A.D.W."/>
            <person name="Rama T."/>
        </authorList>
    </citation>
    <scope>NUCLEOTIDE SEQUENCE</scope>
    <source>
        <strain evidence="2">TRa3180A</strain>
    </source>
</reference>
<sequence>MRLGQSKELMEKENRIGGFSYAFRPVDGKGMDLIATSKMPKGTRVLSEAPIFKVPRYTNNNMIEGIIVKGLKRVDEDQQRSISLFTTATESEIFFGAFRINHSCMNNAQNTWNFNKNQLTIHVFKDVEVGEEKPISYFSDTDGSGTRKAILKDNFGFDCDYQLFSLPIEIRQQSGKRLAEITRLDGLIGNGCG</sequence>
<organism evidence="2 3">
    <name type="scientific">Calycina marina</name>
    <dbReference type="NCBI Taxonomy" id="1763456"/>
    <lineage>
        <taxon>Eukaryota</taxon>
        <taxon>Fungi</taxon>
        <taxon>Dikarya</taxon>
        <taxon>Ascomycota</taxon>
        <taxon>Pezizomycotina</taxon>
        <taxon>Leotiomycetes</taxon>
        <taxon>Helotiales</taxon>
        <taxon>Pezizellaceae</taxon>
        <taxon>Calycina</taxon>
    </lineage>
</organism>
<comment type="caution">
    <text evidence="2">The sequence shown here is derived from an EMBL/GenBank/DDBJ whole genome shotgun (WGS) entry which is preliminary data.</text>
</comment>
<dbReference type="Proteomes" id="UP000887226">
    <property type="component" value="Unassembled WGS sequence"/>
</dbReference>
<evidence type="ECO:0000259" key="1">
    <source>
        <dbReference type="Pfam" id="PF00856"/>
    </source>
</evidence>
<proteinExistence type="predicted"/>
<name>A0A9P8CFA0_9HELO</name>
<evidence type="ECO:0000313" key="3">
    <source>
        <dbReference type="Proteomes" id="UP000887226"/>
    </source>
</evidence>
<dbReference type="Pfam" id="PF00856">
    <property type="entry name" value="SET"/>
    <property type="match status" value="1"/>
</dbReference>
<dbReference type="InterPro" id="IPR046341">
    <property type="entry name" value="SET_dom_sf"/>
</dbReference>
<dbReference type="CDD" id="cd20071">
    <property type="entry name" value="SET_SMYD"/>
    <property type="match status" value="1"/>
</dbReference>
<dbReference type="EMBL" id="MU254005">
    <property type="protein sequence ID" value="KAG9243106.1"/>
    <property type="molecule type" value="Genomic_DNA"/>
</dbReference>
<dbReference type="InterPro" id="IPR053185">
    <property type="entry name" value="SET_domain_protein"/>
</dbReference>
<dbReference type="SUPFAM" id="SSF82199">
    <property type="entry name" value="SET domain"/>
    <property type="match status" value="1"/>
</dbReference>
<feature type="domain" description="SET" evidence="1">
    <location>
        <begin position="30"/>
        <end position="132"/>
    </location>
</feature>
<dbReference type="InterPro" id="IPR001214">
    <property type="entry name" value="SET_dom"/>
</dbReference>
<gene>
    <name evidence="2" type="ORF">BJ878DRAFT_481401</name>
</gene>
<accession>A0A9P8CFA0</accession>
<dbReference type="PANTHER" id="PTHR47332:SF4">
    <property type="entry name" value="SET DOMAIN-CONTAINING PROTEIN 5"/>
    <property type="match status" value="1"/>
</dbReference>
<keyword evidence="3" id="KW-1185">Reference proteome</keyword>
<dbReference type="OrthoDB" id="265717at2759"/>
<dbReference type="Gene3D" id="2.170.270.10">
    <property type="entry name" value="SET domain"/>
    <property type="match status" value="1"/>
</dbReference>